<comment type="caution">
    <text evidence="2">The sequence shown here is derived from an EMBL/GenBank/DDBJ whole genome shotgun (WGS) entry which is preliminary data.</text>
</comment>
<organism evidence="2 3">
    <name type="scientific">Trema orientale</name>
    <name type="common">Charcoal tree</name>
    <name type="synonym">Celtis orientalis</name>
    <dbReference type="NCBI Taxonomy" id="63057"/>
    <lineage>
        <taxon>Eukaryota</taxon>
        <taxon>Viridiplantae</taxon>
        <taxon>Streptophyta</taxon>
        <taxon>Embryophyta</taxon>
        <taxon>Tracheophyta</taxon>
        <taxon>Spermatophyta</taxon>
        <taxon>Magnoliopsida</taxon>
        <taxon>eudicotyledons</taxon>
        <taxon>Gunneridae</taxon>
        <taxon>Pentapetalae</taxon>
        <taxon>rosids</taxon>
        <taxon>fabids</taxon>
        <taxon>Rosales</taxon>
        <taxon>Cannabaceae</taxon>
        <taxon>Trema</taxon>
    </lineage>
</organism>
<dbReference type="InParanoid" id="A0A2P5A4K3"/>
<dbReference type="EMBL" id="JXTC01001349">
    <property type="protein sequence ID" value="PON31473.1"/>
    <property type="molecule type" value="Genomic_DNA"/>
</dbReference>
<dbReference type="Proteomes" id="UP000237000">
    <property type="component" value="Unassembled WGS sequence"/>
</dbReference>
<dbReference type="Pfam" id="PF13716">
    <property type="entry name" value="CRAL_TRIO_2"/>
    <property type="match status" value="1"/>
</dbReference>
<gene>
    <name evidence="2" type="ORF">TorRG33x02_357730</name>
</gene>
<sequence length="69" mass="7920">MSAAPVVCAQRLKRYIVHKLSSELPKGPFSVVYMHSTVQKEDNSPGIIILRWIYEDLPSDFKDRLQFGL</sequence>
<proteinExistence type="predicted"/>
<reference evidence="3" key="1">
    <citation type="submission" date="2016-06" db="EMBL/GenBank/DDBJ databases">
        <title>Parallel loss of symbiosis genes in relatives of nitrogen-fixing non-legume Parasponia.</title>
        <authorList>
            <person name="Van Velzen R."/>
            <person name="Holmer R."/>
            <person name="Bu F."/>
            <person name="Rutten L."/>
            <person name="Van Zeijl A."/>
            <person name="Liu W."/>
            <person name="Santuari L."/>
            <person name="Cao Q."/>
            <person name="Sharma T."/>
            <person name="Shen D."/>
            <person name="Roswanjaya Y."/>
            <person name="Wardhani T."/>
            <person name="Kalhor M.S."/>
            <person name="Jansen J."/>
            <person name="Van den Hoogen J."/>
            <person name="Gungor B."/>
            <person name="Hartog M."/>
            <person name="Hontelez J."/>
            <person name="Verver J."/>
            <person name="Yang W.-C."/>
            <person name="Schijlen E."/>
            <person name="Repin R."/>
            <person name="Schilthuizen M."/>
            <person name="Schranz E."/>
            <person name="Heidstra R."/>
            <person name="Miyata K."/>
            <person name="Fedorova E."/>
            <person name="Kohlen W."/>
            <person name="Bisseling T."/>
            <person name="Smit S."/>
            <person name="Geurts R."/>
        </authorList>
    </citation>
    <scope>NUCLEOTIDE SEQUENCE [LARGE SCALE GENOMIC DNA]</scope>
    <source>
        <strain evidence="3">cv. RG33-2</strain>
    </source>
</reference>
<dbReference type="PANTHER" id="PTHR48411">
    <property type="entry name" value="OS01G0948300 PROTEIN"/>
    <property type="match status" value="1"/>
</dbReference>
<dbReference type="AlphaFoldDB" id="A0A2P5A4K3"/>
<keyword evidence="3" id="KW-1185">Reference proteome</keyword>
<protein>
    <submittedName>
        <fullName evidence="2">CRAL-TRIO lipid binding domain containing protein</fullName>
    </submittedName>
</protein>
<feature type="non-terminal residue" evidence="2">
    <location>
        <position position="69"/>
    </location>
</feature>
<evidence type="ECO:0000313" key="2">
    <source>
        <dbReference type="EMBL" id="PON31473.1"/>
    </source>
</evidence>
<dbReference type="InterPro" id="IPR036865">
    <property type="entry name" value="CRAL-TRIO_dom_sf"/>
</dbReference>
<dbReference type="STRING" id="63057.A0A2P5A4K3"/>
<evidence type="ECO:0000313" key="3">
    <source>
        <dbReference type="Proteomes" id="UP000237000"/>
    </source>
</evidence>
<dbReference type="InterPro" id="IPR001251">
    <property type="entry name" value="CRAL-TRIO_dom"/>
</dbReference>
<accession>A0A2P5A4K3</accession>
<dbReference type="PANTHER" id="PTHR48411:SF1">
    <property type="entry name" value="OS01G0948300 PROTEIN"/>
    <property type="match status" value="1"/>
</dbReference>
<feature type="domain" description="CRAL-TRIO" evidence="1">
    <location>
        <begin position="8"/>
        <end position="66"/>
    </location>
</feature>
<dbReference type="Gene3D" id="3.40.525.10">
    <property type="entry name" value="CRAL-TRIO lipid binding domain"/>
    <property type="match status" value="1"/>
</dbReference>
<evidence type="ECO:0000259" key="1">
    <source>
        <dbReference type="Pfam" id="PF13716"/>
    </source>
</evidence>
<name>A0A2P5A4K3_TREOI</name>
<dbReference type="OrthoDB" id="365077at2759"/>